<name>A0A0D2C7Y0_9EURO</name>
<sequence>MTSASPKRKRGQVPPLDTKGPLPRLLLEEDIDDHESASPRTKVARRFEDLDISHDQICLQHDVGSPKRVTISQHPELSSLSADKTSIDGSTKTEATGKPQPETISTADEDSRRTAGESMATPSRSKSPPLAGEISDHFWHDAEITGHDPEDPDDDLYGINGIGFRPTPAIAWSRSQRRKQQLTEYKNREAREARQQRSERRKRFMRDNEDAPSPESSPRKSVRVHFEDG</sequence>
<dbReference type="GeneID" id="25323080"/>
<dbReference type="RefSeq" id="XP_013321585.1">
    <property type="nucleotide sequence ID" value="XM_013466131.1"/>
</dbReference>
<feature type="region of interest" description="Disordered" evidence="1">
    <location>
        <begin position="60"/>
        <end position="229"/>
    </location>
</feature>
<dbReference type="HOGENOM" id="CLU_042177_1_0_1"/>
<evidence type="ECO:0000256" key="1">
    <source>
        <dbReference type="SAM" id="MobiDB-lite"/>
    </source>
</evidence>
<dbReference type="Proteomes" id="UP000054342">
    <property type="component" value="Unassembled WGS sequence"/>
</dbReference>
<keyword evidence="3" id="KW-1185">Reference proteome</keyword>
<evidence type="ECO:0000313" key="2">
    <source>
        <dbReference type="EMBL" id="KIW61001.1"/>
    </source>
</evidence>
<feature type="compositionally biased region" description="Polar residues" evidence="1">
    <location>
        <begin position="70"/>
        <end position="94"/>
    </location>
</feature>
<feature type="compositionally biased region" description="Basic and acidic residues" evidence="1">
    <location>
        <begin position="134"/>
        <end position="149"/>
    </location>
</feature>
<reference evidence="2 3" key="1">
    <citation type="submission" date="2015-01" db="EMBL/GenBank/DDBJ databases">
        <title>The Genome Sequence of Exophiala xenobiotica CBS118157.</title>
        <authorList>
            <consortium name="The Broad Institute Genomics Platform"/>
            <person name="Cuomo C."/>
            <person name="de Hoog S."/>
            <person name="Gorbushina A."/>
            <person name="Stielow B."/>
            <person name="Teixiera M."/>
            <person name="Abouelleil A."/>
            <person name="Chapman S.B."/>
            <person name="Priest M."/>
            <person name="Young S.K."/>
            <person name="Wortman J."/>
            <person name="Nusbaum C."/>
            <person name="Birren B."/>
        </authorList>
    </citation>
    <scope>NUCLEOTIDE SEQUENCE [LARGE SCALE GENOMIC DNA]</scope>
    <source>
        <strain evidence="2 3">CBS 118157</strain>
    </source>
</reference>
<accession>A0A0D2C7Y0</accession>
<feature type="compositionally biased region" description="Basic residues" evidence="1">
    <location>
        <begin position="1"/>
        <end position="11"/>
    </location>
</feature>
<dbReference type="EMBL" id="KN847317">
    <property type="protein sequence ID" value="KIW61001.1"/>
    <property type="molecule type" value="Genomic_DNA"/>
</dbReference>
<proteinExistence type="predicted"/>
<evidence type="ECO:0000313" key="3">
    <source>
        <dbReference type="Proteomes" id="UP000054342"/>
    </source>
</evidence>
<feature type="region of interest" description="Disordered" evidence="1">
    <location>
        <begin position="1"/>
        <end position="40"/>
    </location>
</feature>
<organism evidence="2 3">
    <name type="scientific">Exophiala xenobiotica</name>
    <dbReference type="NCBI Taxonomy" id="348802"/>
    <lineage>
        <taxon>Eukaryota</taxon>
        <taxon>Fungi</taxon>
        <taxon>Dikarya</taxon>
        <taxon>Ascomycota</taxon>
        <taxon>Pezizomycotina</taxon>
        <taxon>Eurotiomycetes</taxon>
        <taxon>Chaetothyriomycetidae</taxon>
        <taxon>Chaetothyriales</taxon>
        <taxon>Herpotrichiellaceae</taxon>
        <taxon>Exophiala</taxon>
    </lineage>
</organism>
<dbReference type="OrthoDB" id="5391950at2759"/>
<gene>
    <name evidence="2" type="ORF">PV05_01172</name>
</gene>
<dbReference type="AlphaFoldDB" id="A0A0D2C7Y0"/>
<feature type="compositionally biased region" description="Basic and acidic residues" evidence="1">
    <location>
        <begin position="185"/>
        <end position="198"/>
    </location>
</feature>
<protein>
    <submittedName>
        <fullName evidence="2">Uncharacterized protein</fullName>
    </submittedName>
</protein>